<feature type="compositionally biased region" description="Acidic residues" evidence="1">
    <location>
        <begin position="218"/>
        <end position="261"/>
    </location>
</feature>
<dbReference type="RefSeq" id="WP_242956261.1">
    <property type="nucleotide sequence ID" value="NZ_DAINWJ010000040.1"/>
</dbReference>
<dbReference type="AlphaFoldDB" id="A0A1I0DB82"/>
<dbReference type="Gene3D" id="6.10.250.790">
    <property type="match status" value="1"/>
</dbReference>
<gene>
    <name evidence="2" type="ORF">SAMN05216313_10480</name>
</gene>
<evidence type="ECO:0000313" key="3">
    <source>
        <dbReference type="Proteomes" id="UP000198508"/>
    </source>
</evidence>
<dbReference type="STRING" id="460384.SAMN05216313_10480"/>
<feature type="compositionally biased region" description="Basic and acidic residues" evidence="1">
    <location>
        <begin position="148"/>
        <end position="164"/>
    </location>
</feature>
<organism evidence="2 3">
    <name type="scientific">Enterocloster lavalensis</name>
    <dbReference type="NCBI Taxonomy" id="460384"/>
    <lineage>
        <taxon>Bacteria</taxon>
        <taxon>Bacillati</taxon>
        <taxon>Bacillota</taxon>
        <taxon>Clostridia</taxon>
        <taxon>Lachnospirales</taxon>
        <taxon>Lachnospiraceae</taxon>
        <taxon>Enterocloster</taxon>
    </lineage>
</organism>
<protein>
    <submittedName>
        <fullName evidence="2">Cell division protein ZapA</fullName>
    </submittedName>
</protein>
<dbReference type="SUPFAM" id="SSF102829">
    <property type="entry name" value="Cell division protein ZapA-like"/>
    <property type="match status" value="1"/>
</dbReference>
<feature type="compositionally biased region" description="Acidic residues" evidence="1">
    <location>
        <begin position="192"/>
        <end position="211"/>
    </location>
</feature>
<keyword evidence="3" id="KW-1185">Reference proteome</keyword>
<name>A0A1I0DB82_9FIRM</name>
<sequence>MDSKNYTQVLIDGKIYTLGGSEDEGYLQRAASYVNEKVNTLRRIPGFTKQSVEYQTVMAELNMADDYFKAMEHSREVEHQRDELERETYSLKHELVSTQMKLEVVLKDLEERQRELEELTREKHRLERKLRGAAKNRGDQEAAASALRVRDESSEKNSSGRESGHTSPVKAGDKGDDDDDGAGHGEARFVAEAEDWEVESAVEEQAEDAEEPEKMELAEDVEEPEEIGLAEDVEEPEEIELAEDVEEPEEIELADDVEEPEFAVTGERAEVLEPETAGAEDTASDLPEAQSNKAKSTAAELPESIRPVLAGVKAAVSGLPEASKPEPAAPVVSELPETEPSESELQTAAAAISDPTESVNLETVPSAEAVSETPPVKESQAELARKALKAAKAARKRKRR</sequence>
<feature type="compositionally biased region" description="Basic and acidic residues" evidence="1">
    <location>
        <begin position="181"/>
        <end position="191"/>
    </location>
</feature>
<dbReference type="Proteomes" id="UP000198508">
    <property type="component" value="Unassembled WGS sequence"/>
</dbReference>
<dbReference type="GO" id="GO:0051301">
    <property type="term" value="P:cell division"/>
    <property type="evidence" value="ECO:0007669"/>
    <property type="project" value="UniProtKB-KW"/>
</dbReference>
<dbReference type="InterPro" id="IPR036192">
    <property type="entry name" value="Cell_div_ZapA-like_sf"/>
</dbReference>
<dbReference type="EMBL" id="FOIM01000004">
    <property type="protein sequence ID" value="SET29222.1"/>
    <property type="molecule type" value="Genomic_DNA"/>
</dbReference>
<evidence type="ECO:0000256" key="1">
    <source>
        <dbReference type="SAM" id="MobiDB-lite"/>
    </source>
</evidence>
<reference evidence="3" key="1">
    <citation type="submission" date="2016-10" db="EMBL/GenBank/DDBJ databases">
        <authorList>
            <person name="Varghese N."/>
            <person name="Submissions S."/>
        </authorList>
    </citation>
    <scope>NUCLEOTIDE SEQUENCE [LARGE SCALE GENOMIC DNA]</scope>
    <source>
        <strain evidence="3">NLAE-zl-G277</strain>
    </source>
</reference>
<dbReference type="InterPro" id="IPR053712">
    <property type="entry name" value="Bac_CellDiv_Activator"/>
</dbReference>
<accession>A0A1I0DB82</accession>
<evidence type="ECO:0000313" key="2">
    <source>
        <dbReference type="EMBL" id="SET29222.1"/>
    </source>
</evidence>
<dbReference type="Pfam" id="PF05164">
    <property type="entry name" value="ZapA"/>
    <property type="match status" value="1"/>
</dbReference>
<proteinExistence type="predicted"/>
<keyword evidence="2" id="KW-0132">Cell division</keyword>
<dbReference type="InterPro" id="IPR007838">
    <property type="entry name" value="Cell_div_ZapA-like"/>
</dbReference>
<feature type="region of interest" description="Disordered" evidence="1">
    <location>
        <begin position="129"/>
        <end position="303"/>
    </location>
</feature>
<keyword evidence="2" id="KW-0131">Cell cycle</keyword>
<feature type="region of interest" description="Disordered" evidence="1">
    <location>
        <begin position="318"/>
        <end position="382"/>
    </location>
</feature>